<keyword evidence="7" id="KW-1185">Reference proteome</keyword>
<organism evidence="6 7">
    <name type="scientific">Adlercreutzia muris</name>
    <dbReference type="NCBI Taxonomy" id="1796610"/>
    <lineage>
        <taxon>Bacteria</taxon>
        <taxon>Bacillati</taxon>
        <taxon>Actinomycetota</taxon>
        <taxon>Coriobacteriia</taxon>
        <taxon>Eggerthellales</taxon>
        <taxon>Eggerthellaceae</taxon>
        <taxon>Adlercreutzia</taxon>
    </lineage>
</organism>
<keyword evidence="3" id="KW-0812">Transmembrane</keyword>
<dbReference type="Gene3D" id="3.40.630.190">
    <property type="entry name" value="LCP protein"/>
    <property type="match status" value="1"/>
</dbReference>
<evidence type="ECO:0000256" key="1">
    <source>
        <dbReference type="ARBA" id="ARBA00006068"/>
    </source>
</evidence>
<dbReference type="AlphaFoldDB" id="A0A7C8BQW8"/>
<protein>
    <submittedName>
        <fullName evidence="6">LytR family transcriptional regulator</fullName>
    </submittedName>
</protein>
<name>A0A7C8BQW8_9ACTN</name>
<dbReference type="Proteomes" id="UP000479639">
    <property type="component" value="Unassembled WGS sequence"/>
</dbReference>
<comment type="caution">
    <text evidence="6">The sequence shown here is derived from an EMBL/GenBank/DDBJ whole genome shotgun (WGS) entry which is preliminary data.</text>
</comment>
<evidence type="ECO:0000256" key="2">
    <source>
        <dbReference type="SAM" id="MobiDB-lite"/>
    </source>
</evidence>
<evidence type="ECO:0000259" key="5">
    <source>
        <dbReference type="Pfam" id="PF13399"/>
    </source>
</evidence>
<feature type="domain" description="Cell envelope-related transcriptional attenuator" evidence="4">
    <location>
        <begin position="175"/>
        <end position="291"/>
    </location>
</feature>
<dbReference type="PANTHER" id="PTHR33392">
    <property type="entry name" value="POLYISOPRENYL-TEICHOIC ACID--PEPTIDOGLYCAN TEICHOIC ACID TRANSFERASE TAGU"/>
    <property type="match status" value="1"/>
</dbReference>
<sequence>MAMHSKKGLSASQTRRTSRRVNDSVIGSHVARPAGRRGRREDDSPVGTTRVDFSDSRRSRRATRGMVEQVDVQATSGESDADYARRRGRRGYVEEIQVRSRRRRIAVLTVAALAVVAVAAFAGVSAFFALSDSQLSLGDSNATEALVAPAEGEPYFALCTAHLGSATPAGAAEGDAYLAVRIDEATHTLTFISVPATVSVELSDGARHPLSEATSVGGDAELIRAVASLLGVDIAHFAATDAAGIERIVDIVGGVAVELDQEVDDPRAGIQVLQAGPVTLDGPSAVTLLRASNYADSYATQAKMRALFTVNLAERASSGEGLSFPTVVADGASAVSTDWSSGQIIALGEVLRPLSEVTVYAAVVPGRAVEGEGGARTYEVSDDELATMMEAVRAGNAPESAAGNVANVDRSLLTVEVRNGSGIQGAAARCGELLESDGYQVEAVGNVDDGTAYPETMVIYKDAAFEIAAKAVVSDLSAGRVVNGGDFYQFDTDLLVIIGQDWIG</sequence>
<keyword evidence="3" id="KW-0472">Membrane</keyword>
<dbReference type="InterPro" id="IPR050922">
    <property type="entry name" value="LytR/CpsA/Psr_CW_biosynth"/>
</dbReference>
<dbReference type="Pfam" id="PF03816">
    <property type="entry name" value="LytR_cpsA_psr"/>
    <property type="match status" value="1"/>
</dbReference>
<dbReference type="InterPro" id="IPR004474">
    <property type="entry name" value="LytR_CpsA_psr"/>
</dbReference>
<dbReference type="Pfam" id="PF13399">
    <property type="entry name" value="LytR_C"/>
    <property type="match status" value="1"/>
</dbReference>
<accession>A0A7C8BQW8</accession>
<feature type="transmembrane region" description="Helical" evidence="3">
    <location>
        <begin position="105"/>
        <end position="130"/>
    </location>
</feature>
<dbReference type="PANTHER" id="PTHR33392:SF6">
    <property type="entry name" value="POLYISOPRENYL-TEICHOIC ACID--PEPTIDOGLYCAN TEICHOIC ACID TRANSFERASE TAGU"/>
    <property type="match status" value="1"/>
</dbReference>
<evidence type="ECO:0000313" key="7">
    <source>
        <dbReference type="Proteomes" id="UP000479639"/>
    </source>
</evidence>
<reference evidence="6 7" key="1">
    <citation type="submission" date="2019-09" db="EMBL/GenBank/DDBJ databases">
        <title>Whole genome shotgun sequencing (WGS) of Ellagibacter isourolithinifaciens DSM 104140(T) and Adlercreutzia muris DSM 29508(T).</title>
        <authorList>
            <person name="Stoll D.A."/>
            <person name="Danylec N."/>
            <person name="Huch M."/>
        </authorList>
    </citation>
    <scope>NUCLEOTIDE SEQUENCE [LARGE SCALE GENOMIC DNA]</scope>
    <source>
        <strain evidence="6 7">DSM 29508</strain>
    </source>
</reference>
<dbReference type="EMBL" id="WAJS01000018">
    <property type="protein sequence ID" value="KAB1647773.1"/>
    <property type="molecule type" value="Genomic_DNA"/>
</dbReference>
<dbReference type="InterPro" id="IPR027381">
    <property type="entry name" value="LytR/CpsA/Psr_C"/>
</dbReference>
<keyword evidence="3" id="KW-1133">Transmembrane helix</keyword>
<evidence type="ECO:0000313" key="6">
    <source>
        <dbReference type="EMBL" id="KAB1647773.1"/>
    </source>
</evidence>
<evidence type="ECO:0000256" key="3">
    <source>
        <dbReference type="SAM" id="Phobius"/>
    </source>
</evidence>
<dbReference type="Gene3D" id="3.30.70.2390">
    <property type="match status" value="1"/>
</dbReference>
<dbReference type="NCBIfam" id="TIGR00350">
    <property type="entry name" value="lytR_cpsA_psr"/>
    <property type="match status" value="1"/>
</dbReference>
<dbReference type="RefSeq" id="WP_151430743.1">
    <property type="nucleotide sequence ID" value="NZ_JANJZI010000001.1"/>
</dbReference>
<comment type="similarity">
    <text evidence="1">Belongs to the LytR/CpsA/Psr (LCP) family.</text>
</comment>
<feature type="domain" description="LytR/CpsA/Psr regulator C-terminal" evidence="5">
    <location>
        <begin position="413"/>
        <end position="502"/>
    </location>
</feature>
<evidence type="ECO:0000259" key="4">
    <source>
        <dbReference type="Pfam" id="PF03816"/>
    </source>
</evidence>
<gene>
    <name evidence="6" type="ORF">F8D48_07030</name>
</gene>
<feature type="region of interest" description="Disordered" evidence="2">
    <location>
        <begin position="1"/>
        <end position="79"/>
    </location>
</feature>
<proteinExistence type="inferred from homology"/>